<dbReference type="Proteomes" id="UP000216857">
    <property type="component" value="Unassembled WGS sequence"/>
</dbReference>
<dbReference type="EMBL" id="NEVJ01000001">
    <property type="protein sequence ID" value="OZI26477.1"/>
    <property type="molecule type" value="Genomic_DNA"/>
</dbReference>
<dbReference type="OrthoDB" id="152220at2"/>
<protein>
    <recommendedName>
        <fullName evidence="3">Haloacid dehalogenase</fullName>
    </recommendedName>
</protein>
<name>A0A261RNW8_9BORD</name>
<accession>A0A261RNW8</accession>
<evidence type="ECO:0000313" key="2">
    <source>
        <dbReference type="Proteomes" id="UP000216857"/>
    </source>
</evidence>
<keyword evidence="2" id="KW-1185">Reference proteome</keyword>
<reference evidence="1" key="1">
    <citation type="submission" date="2017-05" db="EMBL/GenBank/DDBJ databases">
        <title>Complete and WGS of Bordetella genogroups.</title>
        <authorList>
            <person name="Spilker T."/>
            <person name="Lipuma J."/>
        </authorList>
    </citation>
    <scope>NUCLEOTIDE SEQUENCE</scope>
    <source>
        <strain evidence="1">AU21707</strain>
    </source>
</reference>
<comment type="caution">
    <text evidence="1">The sequence shown here is derived from an EMBL/GenBank/DDBJ whole genome shotgun (WGS) entry which is preliminary data.</text>
</comment>
<dbReference type="SUPFAM" id="SSF56784">
    <property type="entry name" value="HAD-like"/>
    <property type="match status" value="1"/>
</dbReference>
<organism evidence="1 2">
    <name type="scientific">Bordetella genomosp. 9</name>
    <dbReference type="NCBI Taxonomy" id="1416803"/>
    <lineage>
        <taxon>Bacteria</taxon>
        <taxon>Pseudomonadati</taxon>
        <taxon>Pseudomonadota</taxon>
        <taxon>Betaproteobacteria</taxon>
        <taxon>Burkholderiales</taxon>
        <taxon>Alcaligenaceae</taxon>
        <taxon>Bordetella</taxon>
    </lineage>
</organism>
<dbReference type="AlphaFoldDB" id="A0A261RNW8"/>
<sequence length="225" mass="25113">MRDEPLVLFDVDNTLFDNDGMTRALDEWLRHLLGDAAATRYRQVYEQRRDEFGYADYLGSLQVLREPGVNDAELVQASTFLLEYPFARGVFPGAMDALASAGDPFILSDGDVVFQPHKVRRAGLWDAVQGRVLIHVHKEKVLARIAADHPAPHYIVLDDKLRLLAAIKQAWGDKVTTVFVRQGHYALDAKANADYPPADVTLDHIGQFADADIPARSRPPRARGV</sequence>
<gene>
    <name evidence="1" type="ORF">CAL26_03880</name>
</gene>
<dbReference type="InterPro" id="IPR023214">
    <property type="entry name" value="HAD_sf"/>
</dbReference>
<evidence type="ECO:0000313" key="1">
    <source>
        <dbReference type="EMBL" id="OZI26477.1"/>
    </source>
</evidence>
<evidence type="ECO:0008006" key="3">
    <source>
        <dbReference type="Google" id="ProtNLM"/>
    </source>
</evidence>
<dbReference type="Gene3D" id="1.10.286.50">
    <property type="match status" value="1"/>
</dbReference>
<dbReference type="RefSeq" id="WP_094845580.1">
    <property type="nucleotide sequence ID" value="NZ_NEVJ01000001.1"/>
</dbReference>
<dbReference type="Gene3D" id="3.40.50.1000">
    <property type="entry name" value="HAD superfamily/HAD-like"/>
    <property type="match status" value="1"/>
</dbReference>
<dbReference type="InterPro" id="IPR036412">
    <property type="entry name" value="HAD-like_sf"/>
</dbReference>
<proteinExistence type="predicted"/>